<protein>
    <recommendedName>
        <fullName evidence="4">Flagellar hook-basal body complex protein FliE</fullName>
    </recommendedName>
</protein>
<dbReference type="AlphaFoldDB" id="A0A4Q2T0N0"/>
<comment type="subcellular location">
    <subcellularLocation>
        <location evidence="1 4">Bacterial flagellum basal body</location>
    </subcellularLocation>
</comment>
<keyword evidence="7" id="KW-1185">Reference proteome</keyword>
<dbReference type="PANTHER" id="PTHR34653:SF1">
    <property type="entry name" value="FLAGELLAR HOOK-BASAL BODY COMPLEX PROTEIN FLIE"/>
    <property type="match status" value="1"/>
</dbReference>
<sequence length="113" mass="11614">MIEKTEDVTSLSRSSGLGFFSGESVSTSTGQADGVTPGAATGLSFAGVLGSLATDAVNNLKQAEVTSFEGIKGTANTREVVDAVLAAEQSLQTAIALRDKIVTAYLEITKMQI</sequence>
<evidence type="ECO:0000313" key="6">
    <source>
        <dbReference type="EMBL" id="RYC10238.1"/>
    </source>
</evidence>
<dbReference type="EMBL" id="SDVB01000253">
    <property type="protein sequence ID" value="RYC10238.1"/>
    <property type="molecule type" value="Genomic_DNA"/>
</dbReference>
<evidence type="ECO:0000256" key="4">
    <source>
        <dbReference type="HAMAP-Rule" id="MF_00724"/>
    </source>
</evidence>
<evidence type="ECO:0000313" key="7">
    <source>
        <dbReference type="Proteomes" id="UP000291088"/>
    </source>
</evidence>
<keyword evidence="6" id="KW-0966">Cell projection</keyword>
<comment type="caution">
    <text evidence="6">The sequence shown here is derived from an EMBL/GenBank/DDBJ whole genome shotgun (WGS) entry which is preliminary data.</text>
</comment>
<dbReference type="PANTHER" id="PTHR34653">
    <property type="match status" value="1"/>
</dbReference>
<dbReference type="GO" id="GO:0071973">
    <property type="term" value="P:bacterial-type flagellum-dependent cell motility"/>
    <property type="evidence" value="ECO:0007669"/>
    <property type="project" value="InterPro"/>
</dbReference>
<keyword evidence="6" id="KW-0282">Flagellum</keyword>
<dbReference type="InterPro" id="IPR001624">
    <property type="entry name" value="FliE"/>
</dbReference>
<feature type="region of interest" description="Disordered" evidence="5">
    <location>
        <begin position="1"/>
        <end position="34"/>
    </location>
</feature>
<dbReference type="Proteomes" id="UP000291088">
    <property type="component" value="Unassembled WGS sequence"/>
</dbReference>
<dbReference type="HAMAP" id="MF_00724">
    <property type="entry name" value="FliE"/>
    <property type="match status" value="1"/>
</dbReference>
<dbReference type="GO" id="GO:0009425">
    <property type="term" value="C:bacterial-type flagellum basal body"/>
    <property type="evidence" value="ECO:0007669"/>
    <property type="project" value="UniProtKB-SubCell"/>
</dbReference>
<feature type="compositionally biased region" description="Low complexity" evidence="5">
    <location>
        <begin position="10"/>
        <end position="26"/>
    </location>
</feature>
<dbReference type="RefSeq" id="WP_129333627.1">
    <property type="nucleotide sequence ID" value="NZ_SDVB01000253.1"/>
</dbReference>
<gene>
    <name evidence="4 6" type="primary">fliE</name>
    <name evidence="6" type="ORF">EUU22_19455</name>
</gene>
<comment type="similarity">
    <text evidence="2 4">Belongs to the FliE family.</text>
</comment>
<evidence type="ECO:0000256" key="5">
    <source>
        <dbReference type="SAM" id="MobiDB-lite"/>
    </source>
</evidence>
<name>A0A4Q2T0N0_9HYPH</name>
<accession>A0A4Q2T0N0</accession>
<evidence type="ECO:0000256" key="1">
    <source>
        <dbReference type="ARBA" id="ARBA00004117"/>
    </source>
</evidence>
<keyword evidence="3 4" id="KW-0975">Bacterial flagellum</keyword>
<proteinExistence type="inferred from homology"/>
<organism evidence="6 7">
    <name type="scientific">Ciceribacter ferrooxidans</name>
    <dbReference type="NCBI Taxonomy" id="2509717"/>
    <lineage>
        <taxon>Bacteria</taxon>
        <taxon>Pseudomonadati</taxon>
        <taxon>Pseudomonadota</taxon>
        <taxon>Alphaproteobacteria</taxon>
        <taxon>Hyphomicrobiales</taxon>
        <taxon>Rhizobiaceae</taxon>
        <taxon>Ciceribacter</taxon>
    </lineage>
</organism>
<dbReference type="OrthoDB" id="9812413at2"/>
<evidence type="ECO:0000256" key="2">
    <source>
        <dbReference type="ARBA" id="ARBA00009272"/>
    </source>
</evidence>
<reference evidence="6 7" key="1">
    <citation type="submission" date="2019-01" db="EMBL/GenBank/DDBJ databases">
        <authorList>
            <person name="Deng T."/>
        </authorList>
    </citation>
    <scope>NUCLEOTIDE SEQUENCE [LARGE SCALE GENOMIC DNA]</scope>
    <source>
        <strain evidence="6 7">F8825</strain>
    </source>
</reference>
<dbReference type="GO" id="GO:0005198">
    <property type="term" value="F:structural molecule activity"/>
    <property type="evidence" value="ECO:0007669"/>
    <property type="project" value="InterPro"/>
</dbReference>
<dbReference type="GO" id="GO:0003774">
    <property type="term" value="F:cytoskeletal motor activity"/>
    <property type="evidence" value="ECO:0007669"/>
    <property type="project" value="InterPro"/>
</dbReference>
<evidence type="ECO:0000256" key="3">
    <source>
        <dbReference type="ARBA" id="ARBA00023143"/>
    </source>
</evidence>
<keyword evidence="6" id="KW-0969">Cilium</keyword>
<dbReference type="Pfam" id="PF02049">
    <property type="entry name" value="FliE"/>
    <property type="match status" value="1"/>
</dbReference>